<proteinExistence type="predicted"/>
<evidence type="ECO:0000313" key="3">
    <source>
        <dbReference type="Proteomes" id="UP000037510"/>
    </source>
</evidence>
<sequence>PENIVPDVSYGYDSYGYQPDYQDTATEHYQDNNYTQKSSWTEPDSTTKFSYPVTSEVDSYLSSKDPYSLSSLRDPPLTSHQDNYLDQNFTRTYDSHFEDQYQYDRPDQQYQDGQYQDKQEHFHPPAAAPASTAPISQFPSSVAVSPFTSTTIPFTTSVPEVPTSMPVTIVTTSQGPITLPRTPSLRRQESLQRPPVRRTRTLPDAPEDMQASFDESAYEDEYNKTEFDQVLDRTSLDRYREDEYHNAIIEEAPDEIERRLSDLPSPSIQKTASPTRTVSIARKTSVDSYQSHISQTPSITIDRRISQMTFKGDRTTTTYHEVPEENEEVPEAYDDAEYRSDTYRDESFREDDKFEELTDEQYNEEEVFQEEERNEIKQFQPEQPKLTPRQRWHRAYNKIVMQLNMIIV</sequence>
<feature type="region of interest" description="Disordered" evidence="1">
    <location>
        <begin position="1"/>
        <end position="88"/>
    </location>
</feature>
<organism evidence="2 3">
    <name type="scientific">Operophtera brumata</name>
    <name type="common">Winter moth</name>
    <name type="synonym">Phalaena brumata</name>
    <dbReference type="NCBI Taxonomy" id="104452"/>
    <lineage>
        <taxon>Eukaryota</taxon>
        <taxon>Metazoa</taxon>
        <taxon>Ecdysozoa</taxon>
        <taxon>Arthropoda</taxon>
        <taxon>Hexapoda</taxon>
        <taxon>Insecta</taxon>
        <taxon>Pterygota</taxon>
        <taxon>Neoptera</taxon>
        <taxon>Endopterygota</taxon>
        <taxon>Lepidoptera</taxon>
        <taxon>Glossata</taxon>
        <taxon>Ditrysia</taxon>
        <taxon>Geometroidea</taxon>
        <taxon>Geometridae</taxon>
        <taxon>Larentiinae</taxon>
        <taxon>Operophtera</taxon>
    </lineage>
</organism>
<dbReference type="Proteomes" id="UP000037510">
    <property type="component" value="Unassembled WGS sequence"/>
</dbReference>
<feature type="compositionally biased region" description="Polar residues" evidence="1">
    <location>
        <begin position="78"/>
        <end position="88"/>
    </location>
</feature>
<dbReference type="EMBL" id="JTDY01000951">
    <property type="protein sequence ID" value="KOB75315.1"/>
    <property type="molecule type" value="Genomic_DNA"/>
</dbReference>
<evidence type="ECO:0000256" key="1">
    <source>
        <dbReference type="SAM" id="MobiDB-lite"/>
    </source>
</evidence>
<evidence type="ECO:0000313" key="2">
    <source>
        <dbReference type="EMBL" id="KOB75315.1"/>
    </source>
</evidence>
<dbReference type="AlphaFoldDB" id="A0A0L7LIS0"/>
<protein>
    <submittedName>
        <fullName evidence="2">Uncharacterized protein</fullName>
    </submittedName>
</protein>
<feature type="region of interest" description="Disordered" evidence="1">
    <location>
        <begin position="111"/>
        <end position="133"/>
    </location>
</feature>
<feature type="non-terminal residue" evidence="2">
    <location>
        <position position="1"/>
    </location>
</feature>
<accession>A0A0L7LIS0</accession>
<reference evidence="2 3" key="1">
    <citation type="journal article" date="2015" name="Genome Biol. Evol.">
        <title>The genome of winter moth (Operophtera brumata) provides a genomic perspective on sexual dimorphism and phenology.</title>
        <authorList>
            <person name="Derks M.F."/>
            <person name="Smit S."/>
            <person name="Salis L."/>
            <person name="Schijlen E."/>
            <person name="Bossers A."/>
            <person name="Mateman C."/>
            <person name="Pijl A.S."/>
            <person name="de Ridder D."/>
            <person name="Groenen M.A."/>
            <person name="Visser M.E."/>
            <person name="Megens H.J."/>
        </authorList>
    </citation>
    <scope>NUCLEOTIDE SEQUENCE [LARGE SCALE GENOMIC DNA]</scope>
    <source>
        <strain evidence="2">WM2013NL</strain>
        <tissue evidence="2">Head and thorax</tissue>
    </source>
</reference>
<comment type="caution">
    <text evidence="2">The sequence shown here is derived from an EMBL/GenBank/DDBJ whole genome shotgun (WGS) entry which is preliminary data.</text>
</comment>
<gene>
    <name evidence="2" type="ORF">OBRU01_06654</name>
</gene>
<name>A0A0L7LIS0_OPEBR</name>
<feature type="region of interest" description="Disordered" evidence="1">
    <location>
        <begin position="174"/>
        <end position="209"/>
    </location>
</feature>
<feature type="compositionally biased region" description="Low complexity" evidence="1">
    <location>
        <begin position="124"/>
        <end position="133"/>
    </location>
</feature>
<feature type="compositionally biased region" description="Polar residues" evidence="1">
    <location>
        <begin position="31"/>
        <end position="62"/>
    </location>
</feature>
<keyword evidence="3" id="KW-1185">Reference proteome</keyword>
<feature type="non-terminal residue" evidence="2">
    <location>
        <position position="408"/>
    </location>
</feature>